<evidence type="ECO:0000313" key="5">
    <source>
        <dbReference type="EMBL" id="CAD6259822.1"/>
    </source>
</evidence>
<evidence type="ECO:0000256" key="3">
    <source>
        <dbReference type="SAM" id="MobiDB-lite"/>
    </source>
</evidence>
<dbReference type="InterPro" id="IPR050502">
    <property type="entry name" value="Euk_RNA-bind_prot"/>
</dbReference>
<dbReference type="InterPro" id="IPR035979">
    <property type="entry name" value="RBD_domain_sf"/>
</dbReference>
<dbReference type="Proteomes" id="UP000604825">
    <property type="component" value="Unassembled WGS sequence"/>
</dbReference>
<evidence type="ECO:0000313" key="6">
    <source>
        <dbReference type="Proteomes" id="UP000604825"/>
    </source>
</evidence>
<protein>
    <recommendedName>
        <fullName evidence="4">RRM domain-containing protein</fullName>
    </recommendedName>
</protein>
<gene>
    <name evidence="5" type="ORF">NCGR_LOCUS43259</name>
</gene>
<reference evidence="5" key="1">
    <citation type="submission" date="2020-10" db="EMBL/GenBank/DDBJ databases">
        <authorList>
            <person name="Han B."/>
            <person name="Lu T."/>
            <person name="Zhao Q."/>
            <person name="Huang X."/>
            <person name="Zhao Y."/>
        </authorList>
    </citation>
    <scope>NUCLEOTIDE SEQUENCE</scope>
</reference>
<dbReference type="AlphaFoldDB" id="A0A811QLD5"/>
<name>A0A811QLD5_9POAL</name>
<dbReference type="SUPFAM" id="SSF54928">
    <property type="entry name" value="RNA-binding domain, RBD"/>
    <property type="match status" value="1"/>
</dbReference>
<feature type="region of interest" description="Disordered" evidence="3">
    <location>
        <begin position="1"/>
        <end position="25"/>
    </location>
</feature>
<dbReference type="PANTHER" id="PTHR48025:SF6">
    <property type="entry name" value="RRM DOMAIN-CONTAINING PROTEIN"/>
    <property type="match status" value="1"/>
</dbReference>
<keyword evidence="6" id="KW-1185">Reference proteome</keyword>
<sequence>MAARQQMAARHPHSPAADNAQAAPSSLQVAVIKGKDGRNRGFAFVTMSTAEEAAAAAEKLNSRELMGRPARLNWWESGDDKVEVAKADSEVEVVNIEGASVDNASTDGGEDKQE</sequence>
<evidence type="ECO:0000256" key="1">
    <source>
        <dbReference type="ARBA" id="ARBA00022884"/>
    </source>
</evidence>
<evidence type="ECO:0000256" key="2">
    <source>
        <dbReference type="PROSITE-ProRule" id="PRU00176"/>
    </source>
</evidence>
<accession>A0A811QLD5</accession>
<dbReference type="InterPro" id="IPR012677">
    <property type="entry name" value="Nucleotide-bd_a/b_plait_sf"/>
</dbReference>
<dbReference type="EMBL" id="CAJGYO010000011">
    <property type="protein sequence ID" value="CAD6259822.1"/>
    <property type="molecule type" value="Genomic_DNA"/>
</dbReference>
<dbReference type="Pfam" id="PF00076">
    <property type="entry name" value="RRM_1"/>
    <property type="match status" value="1"/>
</dbReference>
<comment type="caution">
    <text evidence="5">The sequence shown here is derived from an EMBL/GenBank/DDBJ whole genome shotgun (WGS) entry which is preliminary data.</text>
</comment>
<dbReference type="PANTHER" id="PTHR48025">
    <property type="entry name" value="OS02G0815200 PROTEIN"/>
    <property type="match status" value="1"/>
</dbReference>
<dbReference type="InterPro" id="IPR000504">
    <property type="entry name" value="RRM_dom"/>
</dbReference>
<dbReference type="Gene3D" id="3.30.70.330">
    <property type="match status" value="1"/>
</dbReference>
<dbReference type="GO" id="GO:0009535">
    <property type="term" value="C:chloroplast thylakoid membrane"/>
    <property type="evidence" value="ECO:0007669"/>
    <property type="project" value="TreeGrafter"/>
</dbReference>
<proteinExistence type="predicted"/>
<dbReference type="GO" id="GO:0003729">
    <property type="term" value="F:mRNA binding"/>
    <property type="evidence" value="ECO:0007669"/>
    <property type="project" value="TreeGrafter"/>
</dbReference>
<feature type="domain" description="RRM" evidence="4">
    <location>
        <begin position="28"/>
        <end position="77"/>
    </location>
</feature>
<evidence type="ECO:0000259" key="4">
    <source>
        <dbReference type="PROSITE" id="PS50102"/>
    </source>
</evidence>
<keyword evidence="1 2" id="KW-0694">RNA-binding</keyword>
<organism evidence="5 6">
    <name type="scientific">Miscanthus lutarioriparius</name>
    <dbReference type="NCBI Taxonomy" id="422564"/>
    <lineage>
        <taxon>Eukaryota</taxon>
        <taxon>Viridiplantae</taxon>
        <taxon>Streptophyta</taxon>
        <taxon>Embryophyta</taxon>
        <taxon>Tracheophyta</taxon>
        <taxon>Spermatophyta</taxon>
        <taxon>Magnoliopsida</taxon>
        <taxon>Liliopsida</taxon>
        <taxon>Poales</taxon>
        <taxon>Poaceae</taxon>
        <taxon>PACMAD clade</taxon>
        <taxon>Panicoideae</taxon>
        <taxon>Andropogonodae</taxon>
        <taxon>Andropogoneae</taxon>
        <taxon>Saccharinae</taxon>
        <taxon>Miscanthus</taxon>
    </lineage>
</organism>
<dbReference type="PROSITE" id="PS50102">
    <property type="entry name" value="RRM"/>
    <property type="match status" value="1"/>
</dbReference>
<dbReference type="GO" id="GO:1901259">
    <property type="term" value="P:chloroplast rRNA processing"/>
    <property type="evidence" value="ECO:0007669"/>
    <property type="project" value="TreeGrafter"/>
</dbReference>